<accession>A0A1N7LUC6</accession>
<keyword evidence="8" id="KW-0804">Transcription</keyword>
<dbReference type="Gene3D" id="3.40.50.300">
    <property type="entry name" value="P-loop containing nucleotide triphosphate hydrolases"/>
    <property type="match status" value="1"/>
</dbReference>
<dbReference type="PROSITE" id="PS50110">
    <property type="entry name" value="RESPONSE_REGULATORY"/>
    <property type="match status" value="1"/>
</dbReference>
<dbReference type="RefSeq" id="WP_076400316.1">
    <property type="nucleotide sequence ID" value="NZ_FTOA01000003.1"/>
</dbReference>
<dbReference type="Gene3D" id="1.10.10.60">
    <property type="entry name" value="Homeodomain-like"/>
    <property type="match status" value="1"/>
</dbReference>
<keyword evidence="4" id="KW-0902">Two-component regulatory system</keyword>
<dbReference type="GO" id="GO:0005524">
    <property type="term" value="F:ATP binding"/>
    <property type="evidence" value="ECO:0007669"/>
    <property type="project" value="UniProtKB-KW"/>
</dbReference>
<evidence type="ECO:0000256" key="5">
    <source>
        <dbReference type="ARBA" id="ARBA00023015"/>
    </source>
</evidence>
<dbReference type="AlphaFoldDB" id="A0A1N7LUC6"/>
<keyword evidence="6" id="KW-0238">DNA-binding</keyword>
<evidence type="ECO:0000313" key="12">
    <source>
        <dbReference type="EMBL" id="SIS77436.1"/>
    </source>
</evidence>
<dbReference type="Pfam" id="PF00158">
    <property type="entry name" value="Sigma54_activat"/>
    <property type="match status" value="1"/>
</dbReference>
<dbReference type="CDD" id="cd00009">
    <property type="entry name" value="AAA"/>
    <property type="match status" value="1"/>
</dbReference>
<gene>
    <name evidence="12" type="ORF">SAMN05421779_103560</name>
</gene>
<dbReference type="SUPFAM" id="SSF46689">
    <property type="entry name" value="Homeodomain-like"/>
    <property type="match status" value="1"/>
</dbReference>
<evidence type="ECO:0000259" key="10">
    <source>
        <dbReference type="PROSITE" id="PS50045"/>
    </source>
</evidence>
<evidence type="ECO:0000256" key="3">
    <source>
        <dbReference type="ARBA" id="ARBA00022840"/>
    </source>
</evidence>
<dbReference type="GO" id="GO:0043565">
    <property type="term" value="F:sequence-specific DNA binding"/>
    <property type="evidence" value="ECO:0007669"/>
    <property type="project" value="InterPro"/>
</dbReference>
<dbReference type="GO" id="GO:0006355">
    <property type="term" value="P:regulation of DNA-templated transcription"/>
    <property type="evidence" value="ECO:0007669"/>
    <property type="project" value="InterPro"/>
</dbReference>
<dbReference type="OrthoDB" id="9770562at2"/>
<dbReference type="FunFam" id="3.40.50.300:FF:000006">
    <property type="entry name" value="DNA-binding transcriptional regulator NtrC"/>
    <property type="match status" value="1"/>
</dbReference>
<evidence type="ECO:0000256" key="6">
    <source>
        <dbReference type="ARBA" id="ARBA00023125"/>
    </source>
</evidence>
<dbReference type="PANTHER" id="PTHR32071">
    <property type="entry name" value="TRANSCRIPTIONAL REGULATORY PROTEIN"/>
    <property type="match status" value="1"/>
</dbReference>
<dbReference type="SMART" id="SM00382">
    <property type="entry name" value="AAA"/>
    <property type="match status" value="1"/>
</dbReference>
<keyword evidence="13" id="KW-1185">Reference proteome</keyword>
<dbReference type="InterPro" id="IPR027417">
    <property type="entry name" value="P-loop_NTPase"/>
</dbReference>
<organism evidence="12 13">
    <name type="scientific">Insolitispirillum peregrinum</name>
    <dbReference type="NCBI Taxonomy" id="80876"/>
    <lineage>
        <taxon>Bacteria</taxon>
        <taxon>Pseudomonadati</taxon>
        <taxon>Pseudomonadota</taxon>
        <taxon>Alphaproteobacteria</taxon>
        <taxon>Rhodospirillales</taxon>
        <taxon>Novispirillaceae</taxon>
        <taxon>Insolitispirillum</taxon>
    </lineage>
</organism>
<dbReference type="Pfam" id="PF25601">
    <property type="entry name" value="AAA_lid_14"/>
    <property type="match status" value="1"/>
</dbReference>
<dbReference type="SMART" id="SM00448">
    <property type="entry name" value="REC"/>
    <property type="match status" value="1"/>
</dbReference>
<dbReference type="Gene3D" id="1.10.8.60">
    <property type="match status" value="1"/>
</dbReference>
<dbReference type="InterPro" id="IPR003593">
    <property type="entry name" value="AAA+_ATPase"/>
</dbReference>
<dbReference type="PROSITE" id="PS50045">
    <property type="entry name" value="SIGMA54_INTERACT_4"/>
    <property type="match status" value="1"/>
</dbReference>
<keyword evidence="3" id="KW-0067">ATP-binding</keyword>
<name>A0A1N7LUC6_9PROT</name>
<dbReference type="PANTHER" id="PTHR32071:SF117">
    <property type="entry name" value="PTS-DEPENDENT DIHYDROXYACETONE KINASE OPERON REGULATORY PROTEIN-RELATED"/>
    <property type="match status" value="1"/>
</dbReference>
<dbReference type="InterPro" id="IPR011006">
    <property type="entry name" value="CheY-like_superfamily"/>
</dbReference>
<dbReference type="EMBL" id="FTOA01000003">
    <property type="protein sequence ID" value="SIS77436.1"/>
    <property type="molecule type" value="Genomic_DNA"/>
</dbReference>
<evidence type="ECO:0000259" key="11">
    <source>
        <dbReference type="PROSITE" id="PS50110"/>
    </source>
</evidence>
<dbReference type="InterPro" id="IPR002197">
    <property type="entry name" value="HTH_Fis"/>
</dbReference>
<dbReference type="InterPro" id="IPR025943">
    <property type="entry name" value="Sigma_54_int_dom_ATP-bd_2"/>
</dbReference>
<dbReference type="InterPro" id="IPR009057">
    <property type="entry name" value="Homeodomain-like_sf"/>
</dbReference>
<dbReference type="SUPFAM" id="SSF52540">
    <property type="entry name" value="P-loop containing nucleoside triphosphate hydrolases"/>
    <property type="match status" value="1"/>
</dbReference>
<proteinExistence type="predicted"/>
<dbReference type="STRING" id="80876.SAMN05421779_103560"/>
<dbReference type="Gene3D" id="3.40.50.2300">
    <property type="match status" value="1"/>
</dbReference>
<dbReference type="InterPro" id="IPR001789">
    <property type="entry name" value="Sig_transdc_resp-reg_receiver"/>
</dbReference>
<dbReference type="Pfam" id="PF00072">
    <property type="entry name" value="Response_reg"/>
    <property type="match status" value="1"/>
</dbReference>
<feature type="modified residue" description="4-aspartylphosphate" evidence="9">
    <location>
        <position position="52"/>
    </location>
</feature>
<keyword evidence="2" id="KW-0547">Nucleotide-binding</keyword>
<reference evidence="12 13" key="1">
    <citation type="submission" date="2017-01" db="EMBL/GenBank/DDBJ databases">
        <authorList>
            <person name="Mah S.A."/>
            <person name="Swanson W.J."/>
            <person name="Moy G.W."/>
            <person name="Vacquier V.D."/>
        </authorList>
    </citation>
    <scope>NUCLEOTIDE SEQUENCE [LARGE SCALE GENOMIC DNA]</scope>
    <source>
        <strain evidence="12 13">DSM 11589</strain>
    </source>
</reference>
<dbReference type="InterPro" id="IPR025944">
    <property type="entry name" value="Sigma_54_int_dom_CS"/>
</dbReference>
<dbReference type="PROSITE" id="PS00676">
    <property type="entry name" value="SIGMA54_INTERACT_2"/>
    <property type="match status" value="1"/>
</dbReference>
<dbReference type="PROSITE" id="PS00688">
    <property type="entry name" value="SIGMA54_INTERACT_3"/>
    <property type="match status" value="1"/>
</dbReference>
<dbReference type="GO" id="GO:0000160">
    <property type="term" value="P:phosphorelay signal transduction system"/>
    <property type="evidence" value="ECO:0007669"/>
    <property type="project" value="UniProtKB-KW"/>
</dbReference>
<evidence type="ECO:0000256" key="1">
    <source>
        <dbReference type="ARBA" id="ARBA00022553"/>
    </source>
</evidence>
<keyword evidence="5" id="KW-0805">Transcription regulation</keyword>
<dbReference type="Proteomes" id="UP000185678">
    <property type="component" value="Unassembled WGS sequence"/>
</dbReference>
<evidence type="ECO:0000256" key="8">
    <source>
        <dbReference type="ARBA" id="ARBA00023163"/>
    </source>
</evidence>
<feature type="domain" description="Response regulatory" evidence="11">
    <location>
        <begin position="5"/>
        <end position="117"/>
    </location>
</feature>
<keyword evidence="7" id="KW-0010">Activator</keyword>
<dbReference type="InterPro" id="IPR002078">
    <property type="entry name" value="Sigma_54_int"/>
</dbReference>
<feature type="domain" description="Sigma-54 factor interaction" evidence="10">
    <location>
        <begin position="145"/>
        <end position="374"/>
    </location>
</feature>
<dbReference type="FunFam" id="1.10.8.60:FF:000120">
    <property type="entry name" value="Sigma-54-dependent Fis family transcriptional regulator"/>
    <property type="match status" value="1"/>
</dbReference>
<dbReference type="InterPro" id="IPR058031">
    <property type="entry name" value="AAA_lid_NorR"/>
</dbReference>
<sequence length="474" mass="51105">MTTARVLIVEDDPIQAERYAMDLDGFDLRVASAGAEALSVVASFLPDLVVLDVRLPDMNGLDVLRRLRADGIPSSVIIVTSHGSVNMAVEAMQAGANDFLVKPFTAERLLVTVRNILENQRLSRQVQQLTQELGVTTGAVGFFGFTGGSPIMRGVYRTIEAAAPSKATVFITGESGTGKELCAEAIHRASPRAKGPFVAVNCAAIPQDLMESELFGHVKGAFTGATGTRDGAASRAHGGTLFLDEICEMDINLQSKLLRFLQTGTVQKVGGDGPEKVDIRVVCATNRDPLVEVEEGRFREDLYYRLHVIPIQLPPLRERPGDALEIARTLLGRMVKEEEKSFSHFAKDAEVVISAYPWPGNVRQLENCLRNAVVLHDGDELTLAMLPPPLNTFSPKAGAMLAGGVPVAAPATDGGRGIVSDDTTIRPLWQVEKETIERAISLCSGNIPKAAALLEISPSTIYRKKVSWENAEAV</sequence>
<protein>
    <submittedName>
        <fullName evidence="12">Two-component system, repressor protein LuxO</fullName>
    </submittedName>
</protein>
<dbReference type="SUPFAM" id="SSF52172">
    <property type="entry name" value="CheY-like"/>
    <property type="match status" value="1"/>
</dbReference>
<evidence type="ECO:0000256" key="7">
    <source>
        <dbReference type="ARBA" id="ARBA00023159"/>
    </source>
</evidence>
<evidence type="ECO:0000313" key="13">
    <source>
        <dbReference type="Proteomes" id="UP000185678"/>
    </source>
</evidence>
<keyword evidence="1 9" id="KW-0597">Phosphoprotein</keyword>
<evidence type="ECO:0000256" key="9">
    <source>
        <dbReference type="PROSITE-ProRule" id="PRU00169"/>
    </source>
</evidence>
<evidence type="ECO:0000256" key="2">
    <source>
        <dbReference type="ARBA" id="ARBA00022741"/>
    </source>
</evidence>
<dbReference type="Pfam" id="PF02954">
    <property type="entry name" value="HTH_8"/>
    <property type="match status" value="1"/>
</dbReference>
<evidence type="ECO:0000256" key="4">
    <source>
        <dbReference type="ARBA" id="ARBA00023012"/>
    </source>
</evidence>